<evidence type="ECO:0000256" key="1">
    <source>
        <dbReference type="SAM" id="MobiDB-lite"/>
    </source>
</evidence>
<dbReference type="EMBL" id="JAKFHA010000001">
    <property type="protein sequence ID" value="MCF2526048.1"/>
    <property type="molecule type" value="Genomic_DNA"/>
</dbReference>
<gene>
    <name evidence="3" type="ORF">LZ495_02260</name>
</gene>
<accession>A0AA41TWP6</accession>
<dbReference type="InterPro" id="IPR050312">
    <property type="entry name" value="IolE/XylAMocC-like"/>
</dbReference>
<proteinExistence type="predicted"/>
<keyword evidence="3" id="KW-0413">Isomerase</keyword>
<protein>
    <submittedName>
        <fullName evidence="3">Sugar phosphate isomerase/epimerase</fullName>
    </submittedName>
</protein>
<organism evidence="3 4">
    <name type="scientific">Yinghuangia soli</name>
    <dbReference type="NCBI Taxonomy" id="2908204"/>
    <lineage>
        <taxon>Bacteria</taxon>
        <taxon>Bacillati</taxon>
        <taxon>Actinomycetota</taxon>
        <taxon>Actinomycetes</taxon>
        <taxon>Kitasatosporales</taxon>
        <taxon>Streptomycetaceae</taxon>
        <taxon>Yinghuangia</taxon>
    </lineage>
</organism>
<dbReference type="Gene3D" id="3.20.20.150">
    <property type="entry name" value="Divalent-metal-dependent TIM barrel enzymes"/>
    <property type="match status" value="1"/>
</dbReference>
<evidence type="ECO:0000259" key="2">
    <source>
        <dbReference type="Pfam" id="PF01261"/>
    </source>
</evidence>
<dbReference type="SUPFAM" id="SSF51658">
    <property type="entry name" value="Xylose isomerase-like"/>
    <property type="match status" value="1"/>
</dbReference>
<reference evidence="3" key="1">
    <citation type="submission" date="2022-01" db="EMBL/GenBank/DDBJ databases">
        <title>Genome-Based Taxonomic Classification of the Phylum Actinobacteria.</title>
        <authorList>
            <person name="Gao Y."/>
        </authorList>
    </citation>
    <scope>NUCLEOTIDE SEQUENCE</scope>
    <source>
        <strain evidence="3">KLBMP 8922</strain>
    </source>
</reference>
<keyword evidence="4" id="KW-1185">Reference proteome</keyword>
<dbReference type="Pfam" id="PF01261">
    <property type="entry name" value="AP_endonuc_2"/>
    <property type="match status" value="1"/>
</dbReference>
<evidence type="ECO:0000313" key="4">
    <source>
        <dbReference type="Proteomes" id="UP001165378"/>
    </source>
</evidence>
<feature type="domain" description="Xylose isomerase-like TIM barrel" evidence="2">
    <location>
        <begin position="66"/>
        <end position="325"/>
    </location>
</feature>
<feature type="region of interest" description="Disordered" evidence="1">
    <location>
        <begin position="1"/>
        <end position="24"/>
    </location>
</feature>
<name>A0AA41TWP6_9ACTN</name>
<comment type="caution">
    <text evidence="3">The sequence shown here is derived from an EMBL/GenBank/DDBJ whole genome shotgun (WGS) entry which is preliminary data.</text>
</comment>
<dbReference type="InterPro" id="IPR036237">
    <property type="entry name" value="Xyl_isomerase-like_sf"/>
</dbReference>
<dbReference type="PANTHER" id="PTHR12110:SF41">
    <property type="entry name" value="INOSOSE DEHYDRATASE"/>
    <property type="match status" value="1"/>
</dbReference>
<evidence type="ECO:0000313" key="3">
    <source>
        <dbReference type="EMBL" id="MCF2526048.1"/>
    </source>
</evidence>
<feature type="compositionally biased region" description="Low complexity" evidence="1">
    <location>
        <begin position="1"/>
        <end position="22"/>
    </location>
</feature>
<dbReference type="Proteomes" id="UP001165378">
    <property type="component" value="Unassembled WGS sequence"/>
</dbReference>
<sequence length="336" mass="36324">MSAPEPTPAATAPAPARPGAPRETPEPLYAVDLITFYHPEFWGLASYDELVAKTAAEPRWFWDRCLDALEEAGVPGLEMTFPPGDRHSAVAAYGSPEGFAEALAARGLTLVSGFFADIDRTEWRTAEGRAAILRSAAEYAEFVARAGGSVLVAGLPLRRTVGAQPAQFVDMATAGPLADLANEIGDATLRHGVRLALHTEAHSMLATGRDVDLFMLLTDPMYVGLCPDTAHLTLSGADPVQVVSRHRERIVLAHWKDALGRAPMDVEIDEQIYAAHGPYFCPLGSGVVDWFGWARLMREIGFTAPTLLELDMVPDPVAEMQAARRFVSTSLAPLYM</sequence>
<dbReference type="PANTHER" id="PTHR12110">
    <property type="entry name" value="HYDROXYPYRUVATE ISOMERASE"/>
    <property type="match status" value="1"/>
</dbReference>
<dbReference type="InterPro" id="IPR013022">
    <property type="entry name" value="Xyl_isomerase-like_TIM-brl"/>
</dbReference>
<dbReference type="AlphaFoldDB" id="A0AA41TWP6"/>
<dbReference type="RefSeq" id="WP_235050109.1">
    <property type="nucleotide sequence ID" value="NZ_JAKFHA010000001.1"/>
</dbReference>
<dbReference type="GO" id="GO:0016853">
    <property type="term" value="F:isomerase activity"/>
    <property type="evidence" value="ECO:0007669"/>
    <property type="project" value="UniProtKB-KW"/>
</dbReference>